<dbReference type="KEGG" id="vg:80018977"/>
<accession>A0A9E7T2A0</accession>
<sequence length="79" mass="8521">MRAPHPATAHLLSLFEHGHLPDHLSGIAEHCEALAVEMAAALADGPEKTAGLRKLLEAKDCFVRQAVIDARTTDPRSDQ</sequence>
<evidence type="ECO:0000313" key="2">
    <source>
        <dbReference type="Proteomes" id="UP001060355"/>
    </source>
</evidence>
<dbReference type="EMBL" id="ON456347">
    <property type="protein sequence ID" value="UTN92994.1"/>
    <property type="molecule type" value="Genomic_DNA"/>
</dbReference>
<dbReference type="RefSeq" id="YP_010754394.1">
    <property type="nucleotide sequence ID" value="NC_073459.1"/>
</dbReference>
<evidence type="ECO:0000313" key="1">
    <source>
        <dbReference type="EMBL" id="UTN92994.1"/>
    </source>
</evidence>
<protein>
    <submittedName>
        <fullName evidence="1">Uncharacterized protein</fullName>
    </submittedName>
</protein>
<keyword evidence="2" id="KW-1185">Reference proteome</keyword>
<reference evidence="1" key="1">
    <citation type="submission" date="2022-05" db="EMBL/GenBank/DDBJ databases">
        <authorList>
            <person name="Ashby S."/>
            <person name="Bressette G."/>
            <person name="Brown S."/>
            <person name="Charles S."/>
            <person name="Neely M.N."/>
            <person name="Molloy S.D."/>
            <person name="Garlena R.A."/>
            <person name="Russell D.A."/>
            <person name="Jacobs-Sera D."/>
            <person name="Hatfull G.F."/>
        </authorList>
    </citation>
    <scope>NUCLEOTIDE SEQUENCE</scope>
</reference>
<gene>
    <name evidence="1" type="primary">81</name>
    <name evidence="1" type="ORF">SEA_FINKLE_81</name>
</gene>
<dbReference type="Proteomes" id="UP001060355">
    <property type="component" value="Segment"/>
</dbReference>
<dbReference type="GeneID" id="80018977"/>
<proteinExistence type="predicted"/>
<organism evidence="1 2">
    <name type="scientific">Gordonia phage Finkle</name>
    <dbReference type="NCBI Taxonomy" id="2926099"/>
    <lineage>
        <taxon>Viruses</taxon>
        <taxon>Duplodnaviria</taxon>
        <taxon>Heunggongvirae</taxon>
        <taxon>Uroviricota</taxon>
        <taxon>Caudoviricetes</taxon>
        <taxon>Finkelvirus</taxon>
        <taxon>Finkelvirus finkel</taxon>
    </lineage>
</organism>
<name>A0A9E7T2A0_9CAUD</name>